<dbReference type="AlphaFoldDB" id="A0A2U1KWG2"/>
<gene>
    <name evidence="1" type="ORF">CTI12_AA557910</name>
</gene>
<proteinExistence type="predicted"/>
<keyword evidence="2" id="KW-1185">Reference proteome</keyword>
<comment type="caution">
    <text evidence="1">The sequence shown here is derived from an EMBL/GenBank/DDBJ whole genome shotgun (WGS) entry which is preliminary data.</text>
</comment>
<dbReference type="OrthoDB" id="1833469at2759"/>
<evidence type="ECO:0000313" key="2">
    <source>
        <dbReference type="Proteomes" id="UP000245207"/>
    </source>
</evidence>
<reference evidence="1 2" key="1">
    <citation type="journal article" date="2018" name="Mol. Plant">
        <title>The genome of Artemisia annua provides insight into the evolution of Asteraceae family and artemisinin biosynthesis.</title>
        <authorList>
            <person name="Shen Q."/>
            <person name="Zhang L."/>
            <person name="Liao Z."/>
            <person name="Wang S."/>
            <person name="Yan T."/>
            <person name="Shi P."/>
            <person name="Liu M."/>
            <person name="Fu X."/>
            <person name="Pan Q."/>
            <person name="Wang Y."/>
            <person name="Lv Z."/>
            <person name="Lu X."/>
            <person name="Zhang F."/>
            <person name="Jiang W."/>
            <person name="Ma Y."/>
            <person name="Chen M."/>
            <person name="Hao X."/>
            <person name="Li L."/>
            <person name="Tang Y."/>
            <person name="Lv G."/>
            <person name="Zhou Y."/>
            <person name="Sun X."/>
            <person name="Brodelius P.E."/>
            <person name="Rose J.K.C."/>
            <person name="Tang K."/>
        </authorList>
    </citation>
    <scope>NUCLEOTIDE SEQUENCE [LARGE SCALE GENOMIC DNA]</scope>
    <source>
        <strain evidence="2">cv. Huhao1</strain>
        <tissue evidence="1">Leaf</tissue>
    </source>
</reference>
<dbReference type="Proteomes" id="UP000245207">
    <property type="component" value="Unassembled WGS sequence"/>
</dbReference>
<organism evidence="1 2">
    <name type="scientific">Artemisia annua</name>
    <name type="common">Sweet wormwood</name>
    <dbReference type="NCBI Taxonomy" id="35608"/>
    <lineage>
        <taxon>Eukaryota</taxon>
        <taxon>Viridiplantae</taxon>
        <taxon>Streptophyta</taxon>
        <taxon>Embryophyta</taxon>
        <taxon>Tracheophyta</taxon>
        <taxon>Spermatophyta</taxon>
        <taxon>Magnoliopsida</taxon>
        <taxon>eudicotyledons</taxon>
        <taxon>Gunneridae</taxon>
        <taxon>Pentapetalae</taxon>
        <taxon>asterids</taxon>
        <taxon>campanulids</taxon>
        <taxon>Asterales</taxon>
        <taxon>Asteraceae</taxon>
        <taxon>Asteroideae</taxon>
        <taxon>Anthemideae</taxon>
        <taxon>Artemisiinae</taxon>
        <taxon>Artemisia</taxon>
    </lineage>
</organism>
<name>A0A2U1KWG2_ARTAN</name>
<accession>A0A2U1KWG2</accession>
<protein>
    <submittedName>
        <fullName evidence="1">Uncharacterized protein</fullName>
    </submittedName>
</protein>
<dbReference type="EMBL" id="PKPP01013324">
    <property type="protein sequence ID" value="PWA41087.1"/>
    <property type="molecule type" value="Genomic_DNA"/>
</dbReference>
<evidence type="ECO:0000313" key="1">
    <source>
        <dbReference type="EMBL" id="PWA41087.1"/>
    </source>
</evidence>
<sequence length="175" mass="21189">MLNFPRETQYNFIASLLLYIRRLIVQERVEDLQLGVESYQNNINLTKPQLIFPGIQELSQYTLMQQTSFGITYLNKKSQLHLMRFDEILKFCDETLRRVREGLAERLVDEKKKLQEGQETRWKANGRRMIRNFVHTIEERLYRREQIRRLESYIGVRPSFPVLTFRRPDPQFTDF</sequence>